<dbReference type="InterPro" id="IPR006439">
    <property type="entry name" value="HAD-SF_hydro_IA"/>
</dbReference>
<gene>
    <name evidence="1" type="ORF">GCM10011575_29790</name>
</gene>
<reference evidence="1" key="1">
    <citation type="journal article" date="2014" name="Int. J. Syst. Evol. Microbiol.">
        <title>Complete genome sequence of Corynebacterium casei LMG S-19264T (=DSM 44701T), isolated from a smear-ripened cheese.</title>
        <authorList>
            <consortium name="US DOE Joint Genome Institute (JGI-PGF)"/>
            <person name="Walter F."/>
            <person name="Albersmeier A."/>
            <person name="Kalinowski J."/>
            <person name="Ruckert C."/>
        </authorList>
    </citation>
    <scope>NUCLEOTIDE SEQUENCE</scope>
    <source>
        <strain evidence="1">CGMCC 4.7306</strain>
    </source>
</reference>
<dbReference type="InterPro" id="IPR036412">
    <property type="entry name" value="HAD-like_sf"/>
</dbReference>
<dbReference type="NCBIfam" id="TIGR01509">
    <property type="entry name" value="HAD-SF-IA-v3"/>
    <property type="match status" value="1"/>
</dbReference>
<dbReference type="EMBL" id="BMMZ01000007">
    <property type="protein sequence ID" value="GGL69178.1"/>
    <property type="molecule type" value="Genomic_DNA"/>
</dbReference>
<dbReference type="SUPFAM" id="SSF56784">
    <property type="entry name" value="HAD-like"/>
    <property type="match status" value="1"/>
</dbReference>
<comment type="caution">
    <text evidence="1">The sequence shown here is derived from an EMBL/GenBank/DDBJ whole genome shotgun (WGS) entry which is preliminary data.</text>
</comment>
<dbReference type="SFLD" id="SFLDG01132">
    <property type="entry name" value="C1.5.3:_5'-Nucleotidase_Like"/>
    <property type="match status" value="1"/>
</dbReference>
<dbReference type="InterPro" id="IPR023214">
    <property type="entry name" value="HAD_sf"/>
</dbReference>
<dbReference type="NCBIfam" id="TIGR01993">
    <property type="entry name" value="Pyr-5-nucltdase"/>
    <property type="match status" value="1"/>
</dbReference>
<accession>A0A917SB17</accession>
<dbReference type="Pfam" id="PF00702">
    <property type="entry name" value="Hydrolase"/>
    <property type="match status" value="1"/>
</dbReference>
<proteinExistence type="predicted"/>
<sequence>MRRVSHWVFDLDDTLYPPTVGLTSQQRLHMLGYVQKVYDLPPDEAEIVRRRLVAEHGTTLRGLMITKEIDPVDFLSWEDDLDLSALRPNPPLRDALARLDGPRYVFTNGSAGYGRRVLGRLGLDDLFSGVWGIDSGDYLPKPWLEAYERCFDAFGIEPASGIFVDDSAVNLRVPKDLGMATVLVNPDDPYDHDHVDVRVPDLLTWLRS</sequence>
<dbReference type="PANTHER" id="PTHR12725">
    <property type="entry name" value="HALOACID DEHALOGENASE-LIKE HYDROLASE"/>
    <property type="match status" value="1"/>
</dbReference>
<evidence type="ECO:0000313" key="2">
    <source>
        <dbReference type="Proteomes" id="UP000613840"/>
    </source>
</evidence>
<reference evidence="1" key="2">
    <citation type="submission" date="2020-09" db="EMBL/GenBank/DDBJ databases">
        <authorList>
            <person name="Sun Q."/>
            <person name="Zhou Y."/>
        </authorList>
    </citation>
    <scope>NUCLEOTIDE SEQUENCE</scope>
    <source>
        <strain evidence="1">CGMCC 4.7306</strain>
    </source>
</reference>
<dbReference type="PANTHER" id="PTHR12725:SF117">
    <property type="entry name" value="HALOACID DEHALOGENASE-LIKE HYDROLASE"/>
    <property type="match status" value="1"/>
</dbReference>
<evidence type="ECO:0000313" key="1">
    <source>
        <dbReference type="EMBL" id="GGL69178.1"/>
    </source>
</evidence>
<dbReference type="SFLD" id="SFLDG01129">
    <property type="entry name" value="C1.5:_HAD__Beta-PGM__Phosphata"/>
    <property type="match status" value="1"/>
</dbReference>
<dbReference type="SFLD" id="SFLDS00003">
    <property type="entry name" value="Haloacid_Dehalogenase"/>
    <property type="match status" value="1"/>
</dbReference>
<dbReference type="Gene3D" id="1.10.150.450">
    <property type="match status" value="1"/>
</dbReference>
<keyword evidence="2" id="KW-1185">Reference proteome</keyword>
<organism evidence="1 2">
    <name type="scientific">Microlunatus endophyticus</name>
    <dbReference type="NCBI Taxonomy" id="1716077"/>
    <lineage>
        <taxon>Bacteria</taxon>
        <taxon>Bacillati</taxon>
        <taxon>Actinomycetota</taxon>
        <taxon>Actinomycetes</taxon>
        <taxon>Propionibacteriales</taxon>
        <taxon>Propionibacteriaceae</taxon>
        <taxon>Microlunatus</taxon>
    </lineage>
</organism>
<evidence type="ECO:0008006" key="3">
    <source>
        <dbReference type="Google" id="ProtNLM"/>
    </source>
</evidence>
<dbReference type="AlphaFoldDB" id="A0A917SB17"/>
<dbReference type="InterPro" id="IPR010237">
    <property type="entry name" value="Pyr-5-nucltdase"/>
</dbReference>
<dbReference type="Proteomes" id="UP000613840">
    <property type="component" value="Unassembled WGS sequence"/>
</dbReference>
<name>A0A917SB17_9ACTN</name>
<dbReference type="Gene3D" id="3.40.50.1000">
    <property type="entry name" value="HAD superfamily/HAD-like"/>
    <property type="match status" value="1"/>
</dbReference>
<protein>
    <recommendedName>
        <fullName evidence="3">Hydrolase of the HAD superfamily</fullName>
    </recommendedName>
</protein>